<reference evidence="3" key="1">
    <citation type="submission" date="2016-10" db="EMBL/GenBank/DDBJ databases">
        <authorList>
            <person name="Varghese N."/>
            <person name="Submissions S."/>
        </authorList>
    </citation>
    <scope>NUCLEOTIDE SEQUENCE [LARGE SCALE GENOMIC DNA]</scope>
    <source>
        <strain evidence="3">DSM 19083</strain>
    </source>
</reference>
<dbReference type="EMBL" id="FONZ01000003">
    <property type="protein sequence ID" value="SFF20368.1"/>
    <property type="molecule type" value="Genomic_DNA"/>
</dbReference>
<keyword evidence="1" id="KW-1133">Transmembrane helix</keyword>
<feature type="transmembrane region" description="Helical" evidence="1">
    <location>
        <begin position="32"/>
        <end position="53"/>
    </location>
</feature>
<accession>A0A1I2GT02</accession>
<protein>
    <submittedName>
        <fullName evidence="2">Uncharacterized protein</fullName>
    </submittedName>
</protein>
<keyword evidence="3" id="KW-1185">Reference proteome</keyword>
<sequence>MRHGSLVLGAVVAGAVTLLAGLGALGERGIALVHHCVAGTGSFAWWGTRLAMVRHSDTCPEGTLALGGAPDDVAGVIAAVALPVVVLHGLAGLGALGAGRHLARCFRQLARLVRPSLALRPARALVAVRREPRWRDAVVLPVVRTLLLAGAQGRRGPPLVAA</sequence>
<evidence type="ECO:0000313" key="2">
    <source>
        <dbReference type="EMBL" id="SFF20368.1"/>
    </source>
</evidence>
<gene>
    <name evidence="2" type="ORF">SAMN04488035_1957</name>
</gene>
<keyword evidence="1" id="KW-0472">Membrane</keyword>
<feature type="transmembrane region" description="Helical" evidence="1">
    <location>
        <begin position="6"/>
        <end position="25"/>
    </location>
</feature>
<keyword evidence="1" id="KW-0812">Transmembrane</keyword>
<name>A0A1I2GT02_9MICO</name>
<dbReference type="STRING" id="285351.SAMN04488035_1957"/>
<proteinExistence type="predicted"/>
<evidence type="ECO:0000313" key="3">
    <source>
        <dbReference type="Proteomes" id="UP000198520"/>
    </source>
</evidence>
<feature type="transmembrane region" description="Helical" evidence="1">
    <location>
        <begin position="73"/>
        <end position="98"/>
    </location>
</feature>
<dbReference type="AlphaFoldDB" id="A0A1I2GT02"/>
<organism evidence="2 3">
    <name type="scientific">Flavimobilis marinus</name>
    <dbReference type="NCBI Taxonomy" id="285351"/>
    <lineage>
        <taxon>Bacteria</taxon>
        <taxon>Bacillati</taxon>
        <taxon>Actinomycetota</taxon>
        <taxon>Actinomycetes</taxon>
        <taxon>Micrococcales</taxon>
        <taxon>Jonesiaceae</taxon>
        <taxon>Flavimobilis</taxon>
    </lineage>
</organism>
<evidence type="ECO:0000256" key="1">
    <source>
        <dbReference type="SAM" id="Phobius"/>
    </source>
</evidence>
<dbReference type="Proteomes" id="UP000198520">
    <property type="component" value="Unassembled WGS sequence"/>
</dbReference>